<feature type="domain" description="BRCT" evidence="14">
    <location>
        <begin position="34"/>
        <end position="130"/>
    </location>
</feature>
<keyword evidence="12" id="KW-0234">DNA repair</keyword>
<evidence type="ECO:0000256" key="13">
    <source>
        <dbReference type="SAM" id="MobiDB-lite"/>
    </source>
</evidence>
<evidence type="ECO:0000256" key="5">
    <source>
        <dbReference type="ARBA" id="ARBA00022679"/>
    </source>
</evidence>
<dbReference type="OrthoDB" id="205514at2759"/>
<dbReference type="SUPFAM" id="SSF81301">
    <property type="entry name" value="Nucleotidyltransferase"/>
    <property type="match status" value="1"/>
</dbReference>
<dbReference type="Pfam" id="PF10391">
    <property type="entry name" value="DNA_pol_lambd_f"/>
    <property type="match status" value="1"/>
</dbReference>
<keyword evidence="6 12" id="KW-0548">Nucleotidyltransferase</keyword>
<feature type="compositionally biased region" description="Basic and acidic residues" evidence="13">
    <location>
        <begin position="175"/>
        <end position="185"/>
    </location>
</feature>
<dbReference type="InterPro" id="IPR043519">
    <property type="entry name" value="NT_sf"/>
</dbReference>
<feature type="region of interest" description="Disordered" evidence="13">
    <location>
        <begin position="230"/>
        <end position="286"/>
    </location>
</feature>
<dbReference type="PRINTS" id="PR00870">
    <property type="entry name" value="DNAPOLXBETA"/>
</dbReference>
<dbReference type="CDD" id="cd00141">
    <property type="entry name" value="NT_POLXc"/>
    <property type="match status" value="1"/>
</dbReference>
<gene>
    <name evidence="15" type="ORF">GTA08_BOTSDO05356</name>
</gene>
<dbReference type="SMART" id="SM00483">
    <property type="entry name" value="POLXc"/>
    <property type="match status" value="1"/>
</dbReference>
<evidence type="ECO:0000256" key="12">
    <source>
        <dbReference type="RuleBase" id="RU366014"/>
    </source>
</evidence>
<dbReference type="GO" id="GO:0006303">
    <property type="term" value="P:double-strand break repair via nonhomologous end joining"/>
    <property type="evidence" value="ECO:0007669"/>
    <property type="project" value="TreeGrafter"/>
</dbReference>
<dbReference type="Gene3D" id="3.30.460.10">
    <property type="entry name" value="Beta Polymerase, domain 2"/>
    <property type="match status" value="1"/>
</dbReference>
<evidence type="ECO:0000256" key="8">
    <source>
        <dbReference type="ARBA" id="ARBA00022723"/>
    </source>
</evidence>
<keyword evidence="12" id="KW-0239">DNA-directed DNA polymerase</keyword>
<dbReference type="Gene3D" id="1.10.150.110">
    <property type="entry name" value="DNA polymerase beta, N-terminal domain-like"/>
    <property type="match status" value="1"/>
</dbReference>
<feature type="compositionally biased region" description="Polar residues" evidence="13">
    <location>
        <begin position="263"/>
        <end position="272"/>
    </location>
</feature>
<comment type="subcellular location">
    <subcellularLocation>
        <location evidence="2 12">Nucleus</location>
    </subcellularLocation>
</comment>
<comment type="caution">
    <text evidence="15">The sequence shown here is derived from an EMBL/GenBank/DDBJ whole genome shotgun (WGS) entry which is preliminary data.</text>
</comment>
<feature type="region of interest" description="Disordered" evidence="13">
    <location>
        <begin position="133"/>
        <end position="208"/>
    </location>
</feature>
<proteinExistence type="inferred from homology"/>
<comment type="cofactor">
    <cofactor evidence="1">
        <name>Mn(2+)</name>
        <dbReference type="ChEBI" id="CHEBI:29035"/>
    </cofactor>
</comment>
<keyword evidence="8" id="KW-0479">Metal-binding</keyword>
<evidence type="ECO:0000256" key="11">
    <source>
        <dbReference type="PIRSR" id="PIRSR622312-50"/>
    </source>
</evidence>
<dbReference type="EC" id="2.7.7.7" evidence="12"/>
<dbReference type="GO" id="GO:0003887">
    <property type="term" value="F:DNA-directed DNA polymerase activity"/>
    <property type="evidence" value="ECO:0007669"/>
    <property type="project" value="UniProtKB-UniRule"/>
</dbReference>
<dbReference type="PANTHER" id="PTHR11276">
    <property type="entry name" value="DNA POLYMERASE TYPE-X FAMILY MEMBER"/>
    <property type="match status" value="1"/>
</dbReference>
<keyword evidence="4" id="KW-0237">DNA synthesis</keyword>
<dbReference type="InterPro" id="IPR037160">
    <property type="entry name" value="DNA_Pol_thumb_sf"/>
</dbReference>
<evidence type="ECO:0000256" key="2">
    <source>
        <dbReference type="ARBA" id="ARBA00004123"/>
    </source>
</evidence>
<accession>A0A8H4IVW7</accession>
<dbReference type="GO" id="GO:0046872">
    <property type="term" value="F:metal ion binding"/>
    <property type="evidence" value="ECO:0007669"/>
    <property type="project" value="UniProtKB-UniRule"/>
</dbReference>
<dbReference type="GO" id="GO:0016829">
    <property type="term" value="F:lyase activity"/>
    <property type="evidence" value="ECO:0007669"/>
    <property type="project" value="UniProtKB-KW"/>
</dbReference>
<evidence type="ECO:0000259" key="14">
    <source>
        <dbReference type="PROSITE" id="PS50172"/>
    </source>
</evidence>
<dbReference type="PROSITE" id="PS50172">
    <property type="entry name" value="BRCT"/>
    <property type="match status" value="1"/>
</dbReference>
<comment type="similarity">
    <text evidence="3 12">Belongs to the DNA polymerase type-X family.</text>
</comment>
<evidence type="ECO:0000256" key="3">
    <source>
        <dbReference type="ARBA" id="ARBA00008323"/>
    </source>
</evidence>
<dbReference type="InterPro" id="IPR028207">
    <property type="entry name" value="DNA_pol_B_palm_palm"/>
</dbReference>
<dbReference type="FunFam" id="1.10.150.20:FF:000010">
    <property type="entry name" value="DNA polymerase lambda"/>
    <property type="match status" value="1"/>
</dbReference>
<dbReference type="PANTHER" id="PTHR11276:SF28">
    <property type="entry name" value="DNA POLYMERASE LAMBDA"/>
    <property type="match status" value="1"/>
</dbReference>
<keyword evidence="7" id="KW-0235">DNA replication</keyword>
<feature type="active site" description="Nucleophile; Schiff-base intermediate with DNA; for 5'-dRP lyase activity" evidence="11">
    <location>
        <position position="332"/>
    </location>
</feature>
<dbReference type="Gene3D" id="3.30.210.10">
    <property type="entry name" value="DNA polymerase, thumb domain"/>
    <property type="match status" value="1"/>
</dbReference>
<dbReference type="PRINTS" id="PR00869">
    <property type="entry name" value="DNAPOLX"/>
</dbReference>
<evidence type="ECO:0000313" key="16">
    <source>
        <dbReference type="Proteomes" id="UP000572817"/>
    </source>
</evidence>
<keyword evidence="16" id="KW-1185">Reference proteome</keyword>
<dbReference type="AlphaFoldDB" id="A0A8H4IVW7"/>
<name>A0A8H4IVW7_9PEZI</name>
<dbReference type="InterPro" id="IPR001357">
    <property type="entry name" value="BRCT_dom"/>
</dbReference>
<dbReference type="SUPFAM" id="SSF47802">
    <property type="entry name" value="DNA polymerase beta, N-terminal domain-like"/>
    <property type="match status" value="1"/>
</dbReference>
<reference evidence="15" key="1">
    <citation type="submission" date="2020-04" db="EMBL/GenBank/DDBJ databases">
        <title>Genome Assembly and Annotation of Botryosphaeria dothidea sdau 11-99, a Latent Pathogen of Apple Fruit Ring Rot in China.</title>
        <authorList>
            <person name="Yu C."/>
            <person name="Diao Y."/>
            <person name="Lu Q."/>
            <person name="Zhao J."/>
            <person name="Cui S."/>
            <person name="Peng C."/>
            <person name="He B."/>
            <person name="Liu H."/>
        </authorList>
    </citation>
    <scope>NUCLEOTIDE SEQUENCE [LARGE SCALE GENOMIC DNA]</scope>
    <source>
        <strain evidence="15">Sdau11-99</strain>
    </source>
</reference>
<dbReference type="Gene3D" id="3.40.50.10190">
    <property type="entry name" value="BRCT domain"/>
    <property type="match status" value="1"/>
</dbReference>
<dbReference type="InterPro" id="IPR027421">
    <property type="entry name" value="DNA_pol_lamdba_lyase_dom_sf"/>
</dbReference>
<keyword evidence="10 12" id="KW-0539">Nucleus</keyword>
<dbReference type="Pfam" id="PF14792">
    <property type="entry name" value="DNA_pol_B_palm"/>
    <property type="match status" value="1"/>
</dbReference>
<evidence type="ECO:0000256" key="4">
    <source>
        <dbReference type="ARBA" id="ARBA00022634"/>
    </source>
</evidence>
<keyword evidence="9" id="KW-0456">Lyase</keyword>
<evidence type="ECO:0000256" key="10">
    <source>
        <dbReference type="ARBA" id="ARBA00023242"/>
    </source>
</evidence>
<evidence type="ECO:0000313" key="15">
    <source>
        <dbReference type="EMBL" id="KAF4307298.1"/>
    </source>
</evidence>
<dbReference type="InterPro" id="IPR002054">
    <property type="entry name" value="DNA-dir_DNA_pol_X"/>
</dbReference>
<dbReference type="InterPro" id="IPR036420">
    <property type="entry name" value="BRCT_dom_sf"/>
</dbReference>
<feature type="compositionally biased region" description="Basic and acidic residues" evidence="13">
    <location>
        <begin position="143"/>
        <end position="154"/>
    </location>
</feature>
<evidence type="ECO:0000256" key="6">
    <source>
        <dbReference type="ARBA" id="ARBA00022695"/>
    </source>
</evidence>
<evidence type="ECO:0000256" key="9">
    <source>
        <dbReference type="ARBA" id="ARBA00023239"/>
    </source>
</evidence>
<dbReference type="InterPro" id="IPR022312">
    <property type="entry name" value="DNA_pol_X"/>
</dbReference>
<dbReference type="GO" id="GO:0005634">
    <property type="term" value="C:nucleus"/>
    <property type="evidence" value="ECO:0007669"/>
    <property type="project" value="UniProtKB-SubCell"/>
</dbReference>
<dbReference type="SUPFAM" id="SSF52113">
    <property type="entry name" value="BRCT domain"/>
    <property type="match status" value="1"/>
</dbReference>
<protein>
    <recommendedName>
        <fullName evidence="12">DNA polymerase</fullName>
        <ecNumber evidence="12">2.7.7.7</ecNumber>
    </recommendedName>
</protein>
<feature type="compositionally biased region" description="Acidic residues" evidence="13">
    <location>
        <begin position="231"/>
        <end position="251"/>
    </location>
</feature>
<dbReference type="Proteomes" id="UP000572817">
    <property type="component" value="Unassembled WGS sequence"/>
</dbReference>
<dbReference type="SUPFAM" id="SSF81585">
    <property type="entry name" value="PsbU/PolX domain-like"/>
    <property type="match status" value="1"/>
</dbReference>
<sequence length="553" mass="62797">MPCSTTKPTLAKLAQLPRASGKQKRDTKIRLVPESHRIFQDLVFFFFPNNDTNNSRRMRITKALEYGATWVVEWCDEITHVILDKDIRFEHLKSHLKVETLPADAVVVNENYPAACIIHKALIDYNQPPYRVPGHELKKKKRTKEEFHPSEEHSVQSLRLKPSGKDGDQPATPSRSEENSSEHIQEQNLPENSQSLSEVRQRPNEQRSVLYDDALEEIILGTKHTEYLPLDIEEDESSPQSSDLEDTDAEDERPRKAAKKSFDQSAVSSEQFQCMKRNDGKTNYTNPNARTIEVLTEMGNYYEQTKDEWRHKIITREEALQLPFIGERLAAKIEEIVWKNRLRRLDNARMEPGDEALQTFLNIYGVGLSKASKWVMGGLRTLGDLKTYNISLTPTQQVGISHYDDFNSRIPRREVNQHAAIVRNALQAIDPNFTATVSGSYRCGAESNGDIDVLISCPNAELTRLQVVVFDELVPALTARGFLKTALASHTREDSGRGTKWHGASALPASSTSQSEIWRRIDLLLVPYKQLGAALIYFTGNDIFNRSIRLLAT</sequence>
<dbReference type="InterPro" id="IPR002008">
    <property type="entry name" value="DNA_pol_X_beta-like"/>
</dbReference>
<dbReference type="Gene3D" id="1.10.150.20">
    <property type="entry name" value="5' to 3' exonuclease, C-terminal subdomain"/>
    <property type="match status" value="1"/>
</dbReference>
<dbReference type="EMBL" id="WWBZ02000033">
    <property type="protein sequence ID" value="KAF4307298.1"/>
    <property type="molecule type" value="Genomic_DNA"/>
</dbReference>
<feature type="compositionally biased region" description="Polar residues" evidence="13">
    <location>
        <begin position="186"/>
        <end position="198"/>
    </location>
</feature>
<organism evidence="15 16">
    <name type="scientific">Botryosphaeria dothidea</name>
    <dbReference type="NCBI Taxonomy" id="55169"/>
    <lineage>
        <taxon>Eukaryota</taxon>
        <taxon>Fungi</taxon>
        <taxon>Dikarya</taxon>
        <taxon>Ascomycota</taxon>
        <taxon>Pezizomycotina</taxon>
        <taxon>Dothideomycetes</taxon>
        <taxon>Dothideomycetes incertae sedis</taxon>
        <taxon>Botryosphaeriales</taxon>
        <taxon>Botryosphaeriaceae</taxon>
        <taxon>Botryosphaeria</taxon>
    </lineage>
</organism>
<comment type="catalytic activity">
    <reaction evidence="12">
        <text>DNA(n) + a 2'-deoxyribonucleoside 5'-triphosphate = DNA(n+1) + diphosphate</text>
        <dbReference type="Rhea" id="RHEA:22508"/>
        <dbReference type="Rhea" id="RHEA-COMP:17339"/>
        <dbReference type="Rhea" id="RHEA-COMP:17340"/>
        <dbReference type="ChEBI" id="CHEBI:33019"/>
        <dbReference type="ChEBI" id="CHEBI:61560"/>
        <dbReference type="ChEBI" id="CHEBI:173112"/>
        <dbReference type="EC" id="2.7.7.7"/>
    </reaction>
</comment>
<evidence type="ECO:0000256" key="7">
    <source>
        <dbReference type="ARBA" id="ARBA00022705"/>
    </source>
</evidence>
<comment type="function">
    <text evidence="12">DNA polymerase that functions in several pathways of DNA repair. Involved in base excision repair (BER) responsible for repair of lesions that give rise to abasic (AP) sites in DNA. Also contributes to DNA double-strand break repair by non-homologous end joining and homologous recombination. Has both template-dependent and template-independent (terminal transferase) DNA polymerase activities. Has also a 5'-deoxyribose-5-phosphate lyase (dRP lyase) activity.</text>
</comment>
<evidence type="ECO:0000256" key="1">
    <source>
        <dbReference type="ARBA" id="ARBA00001936"/>
    </source>
</evidence>
<keyword evidence="12" id="KW-0227">DNA damage</keyword>
<dbReference type="GO" id="GO:0003677">
    <property type="term" value="F:DNA binding"/>
    <property type="evidence" value="ECO:0007669"/>
    <property type="project" value="UniProtKB-UniRule"/>
</dbReference>
<dbReference type="InterPro" id="IPR018944">
    <property type="entry name" value="DNA_pol_lambd_fingers_domain"/>
</dbReference>
<keyword evidence="5 12" id="KW-0808">Transferase</keyword>